<reference evidence="2 3" key="1">
    <citation type="submission" date="2020-07" db="EMBL/GenBank/DDBJ databases">
        <title>Genomic Encyclopedia of Type Strains, Phase IV (KMG-IV): sequencing the most valuable type-strain genomes for metagenomic binning, comparative biology and taxonomic classification.</title>
        <authorList>
            <person name="Goeker M."/>
        </authorList>
    </citation>
    <scope>NUCLEOTIDE SEQUENCE [LARGE SCALE GENOMIC DNA]</scope>
    <source>
        <strain evidence="2 3">DSM 45533</strain>
    </source>
</reference>
<proteinExistence type="predicted"/>
<gene>
    <name evidence="2" type="ORF">HNR30_007417</name>
</gene>
<dbReference type="AlphaFoldDB" id="A0A7W0CRK2"/>
<name>A0A7W0CRK2_9ACTN</name>
<accession>A0A7W0CRK2</accession>
<evidence type="ECO:0000313" key="3">
    <source>
        <dbReference type="Proteomes" id="UP000530928"/>
    </source>
</evidence>
<feature type="domain" description="Actinobacteria/chloroflexi VLRF1 release factor" evidence="1">
    <location>
        <begin position="80"/>
        <end position="212"/>
    </location>
</feature>
<evidence type="ECO:0000259" key="1">
    <source>
        <dbReference type="Pfam" id="PF18859"/>
    </source>
</evidence>
<dbReference type="RefSeq" id="WP_181614769.1">
    <property type="nucleotide sequence ID" value="NZ_BAABAM010000007.1"/>
</dbReference>
<dbReference type="SUPFAM" id="SSF53137">
    <property type="entry name" value="Translational machinery components"/>
    <property type="match status" value="1"/>
</dbReference>
<dbReference type="Gene3D" id="3.30.420.60">
    <property type="entry name" value="eRF1 domain 2"/>
    <property type="match status" value="1"/>
</dbReference>
<dbReference type="InterPro" id="IPR042226">
    <property type="entry name" value="eFR1_2_sf"/>
</dbReference>
<protein>
    <recommendedName>
        <fullName evidence="1">Actinobacteria/chloroflexi VLRF1 release factor domain-containing protein</fullName>
    </recommendedName>
</protein>
<keyword evidence="3" id="KW-1185">Reference proteome</keyword>
<sequence length="222" mass="23669">MTARPASGGGRWVDVPPERLNKWIDGFAGRHGPITAVAEPDVLRLTAADGSTADLVVPFPPFEPAAPYISRFIAHASRQRTVGVILLRLGGHATGVFRGAELVVSKVGSTYVQGRTAAGGWSQQRFARRRGNQASKAVEAAGDTVARVLLPYDKELDAVILGGDRRSVEVLGEDRRLAPLLAKVVEPFLTVPDPKLAVLKETPARFRAVRVRVVNAGEPAAG</sequence>
<organism evidence="2 3">
    <name type="scientific">Nonomuraea soli</name>
    <dbReference type="NCBI Taxonomy" id="1032476"/>
    <lineage>
        <taxon>Bacteria</taxon>
        <taxon>Bacillati</taxon>
        <taxon>Actinomycetota</taxon>
        <taxon>Actinomycetes</taxon>
        <taxon>Streptosporangiales</taxon>
        <taxon>Streptosporangiaceae</taxon>
        <taxon>Nonomuraea</taxon>
    </lineage>
</organism>
<comment type="caution">
    <text evidence="2">The sequence shown here is derived from an EMBL/GenBank/DDBJ whole genome shotgun (WGS) entry which is preliminary data.</text>
</comment>
<dbReference type="InterPro" id="IPR040783">
    <property type="entry name" value="VLRF1"/>
</dbReference>
<dbReference type="EMBL" id="JACDUR010000008">
    <property type="protein sequence ID" value="MBA2896026.1"/>
    <property type="molecule type" value="Genomic_DNA"/>
</dbReference>
<evidence type="ECO:0000313" key="2">
    <source>
        <dbReference type="EMBL" id="MBA2896026.1"/>
    </source>
</evidence>
<dbReference type="Proteomes" id="UP000530928">
    <property type="component" value="Unassembled WGS sequence"/>
</dbReference>
<dbReference type="NCBIfam" id="NF041024">
    <property type="entry name" value="acVLRF1_NCBI"/>
    <property type="match status" value="1"/>
</dbReference>
<dbReference type="Pfam" id="PF18859">
    <property type="entry name" value="acVLRF1"/>
    <property type="match status" value="1"/>
</dbReference>